<dbReference type="PRINTS" id="PR00455">
    <property type="entry name" value="HTHTETR"/>
</dbReference>
<evidence type="ECO:0000256" key="1">
    <source>
        <dbReference type="ARBA" id="ARBA00023125"/>
    </source>
</evidence>
<dbReference type="PANTHER" id="PTHR30055">
    <property type="entry name" value="HTH-TYPE TRANSCRIPTIONAL REGULATOR RUTR"/>
    <property type="match status" value="1"/>
</dbReference>
<dbReference type="SUPFAM" id="SSF46689">
    <property type="entry name" value="Homeodomain-like"/>
    <property type="match status" value="1"/>
</dbReference>
<sequence>MARMTSEAREAAIVAAAVAYFAEAGFGGTTRELARRLGVSQGLLFRYFPTKESLVDRVYEEVFGRSWRPEWDAILDGEGEVEERIVAFYADYARVVLEPRWIRLFLLSGLRGYDIPARWVRMLRARVFRRVTGLLRRDMGLPEEPPSDAEIEAVWGLHGSLVYLGVRRSIFMMRPSLPVDALVEQQVRMFVAGFRAMLTARLTDAEAAE</sequence>
<dbReference type="InterPro" id="IPR001647">
    <property type="entry name" value="HTH_TetR"/>
</dbReference>
<accession>A0A840Y793</accession>
<dbReference type="InterPro" id="IPR023772">
    <property type="entry name" value="DNA-bd_HTH_TetR-type_CS"/>
</dbReference>
<dbReference type="InterPro" id="IPR009057">
    <property type="entry name" value="Homeodomain-like_sf"/>
</dbReference>
<evidence type="ECO:0000313" key="5">
    <source>
        <dbReference type="Proteomes" id="UP000580654"/>
    </source>
</evidence>
<name>A0A840Y793_9PROT</name>
<gene>
    <name evidence="4" type="ORF">FHS87_003826</name>
</gene>
<protein>
    <submittedName>
        <fullName evidence="4">AcrR family transcriptional regulator</fullName>
    </submittedName>
</protein>
<reference evidence="4 5" key="1">
    <citation type="submission" date="2020-08" db="EMBL/GenBank/DDBJ databases">
        <title>Genomic Encyclopedia of Type Strains, Phase IV (KMG-IV): sequencing the most valuable type-strain genomes for metagenomic binning, comparative biology and taxonomic classification.</title>
        <authorList>
            <person name="Goeker M."/>
        </authorList>
    </citation>
    <scope>NUCLEOTIDE SEQUENCE [LARGE SCALE GENOMIC DNA]</scope>
    <source>
        <strain evidence="4 5">DSM 25622</strain>
    </source>
</reference>
<dbReference type="Gene3D" id="1.10.10.60">
    <property type="entry name" value="Homeodomain-like"/>
    <property type="match status" value="1"/>
</dbReference>
<dbReference type="GO" id="GO:0000976">
    <property type="term" value="F:transcription cis-regulatory region binding"/>
    <property type="evidence" value="ECO:0007669"/>
    <property type="project" value="TreeGrafter"/>
</dbReference>
<dbReference type="GO" id="GO:0003700">
    <property type="term" value="F:DNA-binding transcription factor activity"/>
    <property type="evidence" value="ECO:0007669"/>
    <property type="project" value="TreeGrafter"/>
</dbReference>
<keyword evidence="1 2" id="KW-0238">DNA-binding</keyword>
<proteinExistence type="predicted"/>
<evidence type="ECO:0000313" key="4">
    <source>
        <dbReference type="EMBL" id="MBB5695760.1"/>
    </source>
</evidence>
<comment type="caution">
    <text evidence="4">The sequence shown here is derived from an EMBL/GenBank/DDBJ whole genome shotgun (WGS) entry which is preliminary data.</text>
</comment>
<dbReference type="Proteomes" id="UP000580654">
    <property type="component" value="Unassembled WGS sequence"/>
</dbReference>
<feature type="DNA-binding region" description="H-T-H motif" evidence="2">
    <location>
        <begin position="29"/>
        <end position="48"/>
    </location>
</feature>
<keyword evidence="5" id="KW-1185">Reference proteome</keyword>
<organism evidence="4 5">
    <name type="scientific">Muricoccus pecuniae</name>
    <dbReference type="NCBI Taxonomy" id="693023"/>
    <lineage>
        <taxon>Bacteria</taxon>
        <taxon>Pseudomonadati</taxon>
        <taxon>Pseudomonadota</taxon>
        <taxon>Alphaproteobacteria</taxon>
        <taxon>Acetobacterales</taxon>
        <taxon>Roseomonadaceae</taxon>
        <taxon>Muricoccus</taxon>
    </lineage>
</organism>
<evidence type="ECO:0000259" key="3">
    <source>
        <dbReference type="PROSITE" id="PS50977"/>
    </source>
</evidence>
<dbReference type="PANTHER" id="PTHR30055:SF181">
    <property type="entry name" value="BLR6905 PROTEIN"/>
    <property type="match status" value="1"/>
</dbReference>
<evidence type="ECO:0000256" key="2">
    <source>
        <dbReference type="PROSITE-ProRule" id="PRU00335"/>
    </source>
</evidence>
<dbReference type="EMBL" id="JACIJD010000022">
    <property type="protein sequence ID" value="MBB5695760.1"/>
    <property type="molecule type" value="Genomic_DNA"/>
</dbReference>
<dbReference type="Pfam" id="PF00440">
    <property type="entry name" value="TetR_N"/>
    <property type="match status" value="1"/>
</dbReference>
<dbReference type="Gene3D" id="1.10.357.10">
    <property type="entry name" value="Tetracycline Repressor, domain 2"/>
    <property type="match status" value="1"/>
</dbReference>
<dbReference type="PROSITE" id="PS50977">
    <property type="entry name" value="HTH_TETR_2"/>
    <property type="match status" value="1"/>
</dbReference>
<dbReference type="PROSITE" id="PS01081">
    <property type="entry name" value="HTH_TETR_1"/>
    <property type="match status" value="1"/>
</dbReference>
<dbReference type="InterPro" id="IPR050109">
    <property type="entry name" value="HTH-type_TetR-like_transc_reg"/>
</dbReference>
<feature type="domain" description="HTH tetR-type" evidence="3">
    <location>
        <begin position="7"/>
        <end position="66"/>
    </location>
</feature>
<dbReference type="AlphaFoldDB" id="A0A840Y793"/>